<feature type="region of interest" description="Disordered" evidence="3">
    <location>
        <begin position="164"/>
        <end position="205"/>
    </location>
</feature>
<dbReference type="GO" id="GO:0030027">
    <property type="term" value="C:lamellipodium"/>
    <property type="evidence" value="ECO:0000318"/>
    <property type="project" value="GO_Central"/>
</dbReference>
<dbReference type="IntAct" id="Q9XUT0">
    <property type="interactions" value="1"/>
</dbReference>
<feature type="domain" description="ADF-H" evidence="5">
    <location>
        <begin position="4"/>
        <end position="133"/>
    </location>
</feature>
<protein>
    <submittedName>
        <fullName evidence="6">DreBriN 1/DreBriN-like (Where Drebrin is from Developmentally REgulated BRaIN protein) family homolog</fullName>
    </submittedName>
</protein>
<feature type="region of interest" description="Disordered" evidence="3">
    <location>
        <begin position="461"/>
        <end position="546"/>
    </location>
</feature>
<name>Q9XUT0_CAEEL</name>
<dbReference type="SUPFAM" id="SSF50044">
    <property type="entry name" value="SH3-domain"/>
    <property type="match status" value="1"/>
</dbReference>
<evidence type="ECO:0000256" key="1">
    <source>
        <dbReference type="ARBA" id="ARBA00022443"/>
    </source>
</evidence>
<dbReference type="Pfam" id="PF14604">
    <property type="entry name" value="SH3_9"/>
    <property type="match status" value="1"/>
</dbReference>
<dbReference type="FunFam" id="2.30.30.40:FF:000046">
    <property type="entry name" value="Drebrin-like protein isoform B"/>
    <property type="match status" value="1"/>
</dbReference>
<dbReference type="PRINTS" id="PR01217">
    <property type="entry name" value="PRICHEXTENSN"/>
</dbReference>
<dbReference type="PRINTS" id="PR00452">
    <property type="entry name" value="SH3DOMAIN"/>
</dbReference>
<evidence type="ECO:0000313" key="6">
    <source>
        <dbReference type="EMBL" id="CAB04592.1"/>
    </source>
</evidence>
<dbReference type="PANTHER" id="PTHR10829:SF25">
    <property type="entry name" value="DREBRIN-LIKE PROTEIN"/>
    <property type="match status" value="1"/>
</dbReference>
<dbReference type="GO" id="GO:0045211">
    <property type="term" value="C:postsynaptic membrane"/>
    <property type="evidence" value="ECO:0000318"/>
    <property type="project" value="GO_Central"/>
</dbReference>
<evidence type="ECO:0000313" key="8">
    <source>
        <dbReference type="WormBase" id="K08E3.4"/>
    </source>
</evidence>
<dbReference type="GO" id="GO:0051015">
    <property type="term" value="F:actin filament binding"/>
    <property type="evidence" value="ECO:0000318"/>
    <property type="project" value="GO_Central"/>
</dbReference>
<dbReference type="DIP" id="DIP-25831N"/>
<evidence type="ECO:0000259" key="5">
    <source>
        <dbReference type="PROSITE" id="PS51263"/>
    </source>
</evidence>
<dbReference type="InParanoid" id="Q9XUT0"/>
<keyword evidence="9" id="KW-1267">Proteomics identification</keyword>
<dbReference type="PANTHER" id="PTHR10829">
    <property type="entry name" value="CORTACTIN AND DREBRIN"/>
    <property type="match status" value="1"/>
</dbReference>
<dbReference type="PIR" id="T23453">
    <property type="entry name" value="T23453"/>
</dbReference>
<dbReference type="InterPro" id="IPR036028">
    <property type="entry name" value="SH3-like_dom_sf"/>
</dbReference>
<dbReference type="PeptideAtlas" id="Q9XUT0"/>
<dbReference type="OMA" id="HYASQYD"/>
<dbReference type="FunCoup" id="Q9XUT0">
    <property type="interactions" value="2337"/>
</dbReference>
<evidence type="ECO:0000259" key="4">
    <source>
        <dbReference type="PROSITE" id="PS50002"/>
    </source>
</evidence>
<dbReference type="STRING" id="6239.K08E3.4.1"/>
<feature type="compositionally biased region" description="Basic and acidic residues" evidence="3">
    <location>
        <begin position="271"/>
        <end position="286"/>
    </location>
</feature>
<feature type="domain" description="SH3" evidence="4">
    <location>
        <begin position="585"/>
        <end position="643"/>
    </location>
</feature>
<dbReference type="Gene3D" id="2.30.30.40">
    <property type="entry name" value="SH3 Domains"/>
    <property type="match status" value="1"/>
</dbReference>
<dbReference type="OrthoDB" id="5971719at2759"/>
<dbReference type="InterPro" id="IPR002108">
    <property type="entry name" value="ADF-H"/>
</dbReference>
<keyword evidence="1 2" id="KW-0728">SH3 domain</keyword>
<proteinExistence type="evidence at protein level"/>
<dbReference type="GO" id="GO:0061003">
    <property type="term" value="P:positive regulation of dendritic spine morphogenesis"/>
    <property type="evidence" value="ECO:0000318"/>
    <property type="project" value="GO_Central"/>
</dbReference>
<dbReference type="Pfam" id="PF00241">
    <property type="entry name" value="Cofilin_ADF"/>
    <property type="match status" value="1"/>
</dbReference>
<keyword evidence="7" id="KW-1185">Reference proteome</keyword>
<dbReference type="SMART" id="SM00102">
    <property type="entry name" value="ADF"/>
    <property type="match status" value="1"/>
</dbReference>
<reference evidence="6 7" key="1">
    <citation type="journal article" date="1998" name="Science">
        <title>Genome sequence of the nematode C. elegans: a platform for investigating biology.</title>
        <authorList>
            <consortium name="The C. elegans sequencing consortium"/>
            <person name="Sulson J.E."/>
            <person name="Waterston R."/>
        </authorList>
    </citation>
    <scope>NUCLEOTIDE SEQUENCE [LARGE SCALE GENOMIC DNA]</scope>
    <source>
        <strain evidence="6 7">Bristol N2</strain>
    </source>
</reference>
<dbReference type="SUPFAM" id="SSF55753">
    <property type="entry name" value="Actin depolymerizing proteins"/>
    <property type="match status" value="1"/>
</dbReference>
<evidence type="ECO:0000256" key="2">
    <source>
        <dbReference type="PROSITE-ProRule" id="PRU00192"/>
    </source>
</evidence>
<evidence type="ECO:0007829" key="9">
    <source>
        <dbReference type="PeptideAtlas" id="Q9XUT0"/>
    </source>
</evidence>
<accession>Q9XUT0</accession>
<dbReference type="PhylomeDB" id="Q9XUT0"/>
<gene>
    <name evidence="6 8" type="primary">dbn-1</name>
    <name evidence="6" type="ORF">CELE_K08E3.4</name>
    <name evidence="8" type="ORF">K08E3.4</name>
</gene>
<feature type="compositionally biased region" description="Basic and acidic residues" evidence="3">
    <location>
        <begin position="181"/>
        <end position="205"/>
    </location>
</feature>
<dbReference type="CDD" id="cd11281">
    <property type="entry name" value="ADF_drebrin_like"/>
    <property type="match status" value="1"/>
</dbReference>
<dbReference type="GO" id="GO:0014069">
    <property type="term" value="C:postsynaptic density"/>
    <property type="evidence" value="ECO:0000318"/>
    <property type="project" value="GO_Central"/>
</dbReference>
<dbReference type="PaxDb" id="6239-K08E3.4"/>
<sequence>MTLNYHAHGKEIEASYRRASDDSDGDKWVIFDYEGNSNTLRVKEEGTGGLEEFADSFSSGKLQFGVISVRLSSDVFPKIVLVHWQGEGVPTLRLASTTPHAEEFRRFLKTVHIVLHARSEIDIEPDAIRKEVRKLPAANANAIVESTYSMPEKVNSVYQPTNAHSELSSEARENFWSTTNQEEKRRQADEKVAHAKQQKQYEADRDRTAAAIHTKAEDFQPEKVNSVYKPTKPHVELKTVKREEFWSKMNEEEKLRQEEEKTAREQAHKQFEADRQRMASEIHSKTENYQPDKVTSVYKPTKPHVEISSSAREEFWSKMNEEEQRRQAEEKEAQAQKQKEFETDRKRIADDLHGKAQISDKPVPSSVNPAPAPAPTPSAGLVGSRKELFSSKPSGPVLPKPQVNGSPKKWPPVGTTSPPREPVNRLTEPDEPSTYTPKPIAYEPEPMVYKPEAMKPAVSYDAYEEPPAEPAPPTFLAPTPVIAPPPPEPTPAPSHYASQYDAPPVHESFEPAVPPVSAPSHYASQYDAPPEPIDSHSSSSQLPAHIASQYDMPPVMPEEPVFAPKSSPIKVAAPPIDQYDFPPAVAEQNAMALWDYQAADDTEISFDPDDIITDIDQVDSGWWKGRAPSGRVGLFPANYVKLI</sequence>
<dbReference type="HOGENOM" id="CLU_013085_0_1_1"/>
<dbReference type="PROSITE" id="PS50002">
    <property type="entry name" value="SH3"/>
    <property type="match status" value="1"/>
</dbReference>
<dbReference type="GO" id="GO:0030833">
    <property type="term" value="P:regulation of actin filament polymerization"/>
    <property type="evidence" value="ECO:0000318"/>
    <property type="project" value="GO_Central"/>
</dbReference>
<dbReference type="GO" id="GO:0045773">
    <property type="term" value="P:positive regulation of axon extension"/>
    <property type="evidence" value="ECO:0000318"/>
    <property type="project" value="GO_Central"/>
</dbReference>
<dbReference type="Bgee" id="WBGene00010664">
    <property type="expression patterns" value="Expressed in adult organism and 4 other cell types or tissues"/>
</dbReference>
<dbReference type="PROSITE" id="PS51263">
    <property type="entry name" value="ADF_H"/>
    <property type="match status" value="1"/>
</dbReference>
<dbReference type="InterPro" id="IPR001452">
    <property type="entry name" value="SH3_domain"/>
</dbReference>
<organism evidence="6 7">
    <name type="scientific">Caenorhabditis elegans</name>
    <dbReference type="NCBI Taxonomy" id="6239"/>
    <lineage>
        <taxon>Eukaryota</taxon>
        <taxon>Metazoa</taxon>
        <taxon>Ecdysozoa</taxon>
        <taxon>Nematoda</taxon>
        <taxon>Chromadorea</taxon>
        <taxon>Rhabditida</taxon>
        <taxon>Rhabditina</taxon>
        <taxon>Rhabditomorpha</taxon>
        <taxon>Rhabditoidea</taxon>
        <taxon>Rhabditidae</taxon>
        <taxon>Peloderinae</taxon>
        <taxon>Caenorhabditis</taxon>
    </lineage>
</organism>
<dbReference type="Gene3D" id="3.40.20.10">
    <property type="entry name" value="Severin"/>
    <property type="match status" value="1"/>
</dbReference>
<feature type="compositionally biased region" description="Basic and acidic residues" evidence="3">
    <location>
        <begin position="311"/>
        <end position="354"/>
    </location>
</feature>
<dbReference type="EMBL" id="BX284603">
    <property type="protein sequence ID" value="CAB04592.1"/>
    <property type="molecule type" value="Genomic_DNA"/>
</dbReference>
<dbReference type="GO" id="GO:0048812">
    <property type="term" value="P:neuron projection morphogenesis"/>
    <property type="evidence" value="ECO:0000318"/>
    <property type="project" value="GO_Central"/>
</dbReference>
<dbReference type="KEGG" id="cel:CELE_K08E3.4"/>
<dbReference type="AlphaFoldDB" id="Q9XUT0"/>
<dbReference type="eggNOG" id="KOG3655">
    <property type="taxonomic scope" value="Eukaryota"/>
</dbReference>
<dbReference type="UCSC" id="K08E3.4">
    <property type="organism name" value="c. elegans"/>
</dbReference>
<dbReference type="GO" id="GO:0030427">
    <property type="term" value="C:site of polarized growth"/>
    <property type="evidence" value="ECO:0000318"/>
    <property type="project" value="GO_Central"/>
</dbReference>
<dbReference type="GO" id="GO:0098974">
    <property type="term" value="P:postsynaptic actin cytoskeleton organization"/>
    <property type="evidence" value="ECO:0000318"/>
    <property type="project" value="GO_Central"/>
</dbReference>
<feature type="compositionally biased region" description="Pro residues" evidence="3">
    <location>
        <begin position="468"/>
        <end position="492"/>
    </location>
</feature>
<dbReference type="SMR" id="Q9XUT0"/>
<dbReference type="InterPro" id="IPR029006">
    <property type="entry name" value="ADF-H/Gelsolin-like_dom_sf"/>
</dbReference>
<feature type="region of interest" description="Disordered" evidence="3">
    <location>
        <begin position="271"/>
        <end position="443"/>
    </location>
</feature>
<dbReference type="Proteomes" id="UP000001940">
    <property type="component" value="Chromosome III"/>
</dbReference>
<dbReference type="WormBase" id="K08E3.4">
    <property type="protein sequence ID" value="CE18868"/>
    <property type="gene ID" value="WBGene00010664"/>
    <property type="gene designation" value="dbn-1"/>
</dbReference>
<dbReference type="AGR" id="WB:WBGene00010664"/>
<dbReference type="GO" id="GO:0030864">
    <property type="term" value="C:cortical actin cytoskeleton"/>
    <property type="evidence" value="ECO:0000318"/>
    <property type="project" value="GO_Central"/>
</dbReference>
<dbReference type="GO" id="GO:0030425">
    <property type="term" value="C:dendrite"/>
    <property type="evidence" value="ECO:0000318"/>
    <property type="project" value="GO_Central"/>
</dbReference>
<evidence type="ECO:0000313" key="7">
    <source>
        <dbReference type="Proteomes" id="UP000001940"/>
    </source>
</evidence>
<evidence type="ECO:0000256" key="3">
    <source>
        <dbReference type="SAM" id="MobiDB-lite"/>
    </source>
</evidence>
<dbReference type="SMART" id="SM00326">
    <property type="entry name" value="SH3"/>
    <property type="match status" value="1"/>
</dbReference>
<dbReference type="GeneID" id="176813"/>
<dbReference type="CTD" id="176813"/>
<dbReference type="RefSeq" id="NP_499840.1">
    <property type="nucleotide sequence ID" value="NM_067439.7"/>
</dbReference>